<feature type="transmembrane region" description="Helical" evidence="1">
    <location>
        <begin position="199"/>
        <end position="215"/>
    </location>
</feature>
<evidence type="ECO:0000313" key="3">
    <source>
        <dbReference type="Proteomes" id="UP000051176"/>
    </source>
</evidence>
<protein>
    <recommendedName>
        <fullName evidence="4">Transmembrane protein</fullName>
    </recommendedName>
</protein>
<feature type="transmembrane region" description="Helical" evidence="1">
    <location>
        <begin position="401"/>
        <end position="420"/>
    </location>
</feature>
<reference evidence="2 3" key="1">
    <citation type="journal article" date="2015" name="Genome Announc.">
        <title>Expanding the biotechnology potential of lactobacilli through comparative genomics of 213 strains and associated genera.</title>
        <authorList>
            <person name="Sun Z."/>
            <person name="Harris H.M."/>
            <person name="McCann A."/>
            <person name="Guo C."/>
            <person name="Argimon S."/>
            <person name="Zhang W."/>
            <person name="Yang X."/>
            <person name="Jeffery I.B."/>
            <person name="Cooney J.C."/>
            <person name="Kagawa T.F."/>
            <person name="Liu W."/>
            <person name="Song Y."/>
            <person name="Salvetti E."/>
            <person name="Wrobel A."/>
            <person name="Rasinkangas P."/>
            <person name="Parkhill J."/>
            <person name="Rea M.C."/>
            <person name="O'Sullivan O."/>
            <person name="Ritari J."/>
            <person name="Douillard F.P."/>
            <person name="Paul Ross R."/>
            <person name="Yang R."/>
            <person name="Briner A.E."/>
            <person name="Felis G.E."/>
            <person name="de Vos W.M."/>
            <person name="Barrangou R."/>
            <person name="Klaenhammer T.R."/>
            <person name="Caufield P.W."/>
            <person name="Cui Y."/>
            <person name="Zhang H."/>
            <person name="O'Toole P.W."/>
        </authorList>
    </citation>
    <scope>NUCLEOTIDE SEQUENCE [LARGE SCALE GENOMIC DNA]</scope>
    <source>
        <strain evidence="2 3">ATCC 53295</strain>
    </source>
</reference>
<comment type="caution">
    <text evidence="2">The sequence shown here is derived from an EMBL/GenBank/DDBJ whole genome shotgun (WGS) entry which is preliminary data.</text>
</comment>
<organism evidence="2 3">
    <name type="scientific">Levilactobacillus parabrevis ATCC 53295</name>
    <dbReference type="NCBI Taxonomy" id="1267003"/>
    <lineage>
        <taxon>Bacteria</taxon>
        <taxon>Bacillati</taxon>
        <taxon>Bacillota</taxon>
        <taxon>Bacilli</taxon>
        <taxon>Lactobacillales</taxon>
        <taxon>Lactobacillaceae</taxon>
        <taxon>Levilactobacillus</taxon>
    </lineage>
</organism>
<dbReference type="Proteomes" id="UP000051176">
    <property type="component" value="Unassembled WGS sequence"/>
</dbReference>
<keyword evidence="1" id="KW-0812">Transmembrane</keyword>
<dbReference type="PATRIC" id="fig|1267003.4.peg.1676"/>
<feature type="transmembrane region" description="Helical" evidence="1">
    <location>
        <begin position="221"/>
        <end position="238"/>
    </location>
</feature>
<dbReference type="EMBL" id="AZCZ01000004">
    <property type="protein sequence ID" value="KRK39304.1"/>
    <property type="molecule type" value="Genomic_DNA"/>
</dbReference>
<gene>
    <name evidence="2" type="ORF">FD07_GL001591</name>
</gene>
<feature type="transmembrane region" description="Helical" evidence="1">
    <location>
        <begin position="465"/>
        <end position="483"/>
    </location>
</feature>
<sequence length="499" mass="56539">MTIDGIKLKWLAGWRWFARHCSPALLATVLAAVIAGYLLFVPPFHGLADNGDFYRAQFVNGLYHLKGYSMLDYVTPKLGIMQYYNDTTAAVFSSQPLFVKLAILLNKLFYSKTVFDLRFMGLVYYVPYLGSMYLLTMVMTAPYRKLRSYLIALLIVFVFADSSFTLYFNSFFAEPGMLILMLYAFASLMLVARRPHWHPRILTIVYFVSIMLLIANKQQNAPLALSYVVTSIGLFFIFKKRAQWLWILGGIVGILVTGVLTYTLITKQFNDINQYQAFTHGVLLHTDDPSKKIAQRGVDEQYALMRNQDYYPKSFAAINPSDKSVKKGLNDKTGFGWIVLYYAHHYPQFHTLLDVAAGDMMITQVKAVGDYQQASGKPAGVQVTYFTGFSSVAGAFFPQKFSFDILLTIALLIVFLIGAYNDLVHHRVVNIVRFFLVTGLLTVFIFVPIISIIGDGDADLAKHLFMVPVSLDLIFITFIADLLNHRLWYSNGNIEEDDT</sequence>
<feature type="transmembrane region" description="Helical" evidence="1">
    <location>
        <begin position="148"/>
        <end position="169"/>
    </location>
</feature>
<evidence type="ECO:0008006" key="4">
    <source>
        <dbReference type="Google" id="ProtNLM"/>
    </source>
</evidence>
<keyword evidence="1" id="KW-1133">Transmembrane helix</keyword>
<dbReference type="eggNOG" id="ENOG502ZBFR">
    <property type="taxonomic scope" value="Bacteria"/>
</dbReference>
<keyword evidence="1" id="KW-0472">Membrane</keyword>
<feature type="transmembrane region" description="Helical" evidence="1">
    <location>
        <begin position="432"/>
        <end position="453"/>
    </location>
</feature>
<dbReference type="STRING" id="357278.IV61_GL000752"/>
<feature type="transmembrane region" description="Helical" evidence="1">
    <location>
        <begin position="21"/>
        <end position="40"/>
    </location>
</feature>
<name>A0A0R1GZ87_9LACO</name>
<feature type="transmembrane region" description="Helical" evidence="1">
    <location>
        <begin position="245"/>
        <end position="265"/>
    </location>
</feature>
<evidence type="ECO:0000313" key="2">
    <source>
        <dbReference type="EMBL" id="KRK39304.1"/>
    </source>
</evidence>
<dbReference type="AlphaFoldDB" id="A0A0R1GZ87"/>
<accession>A0A0R1GZ87</accession>
<dbReference type="RefSeq" id="WP_020088161.1">
    <property type="nucleotide sequence ID" value="NZ_AZCZ01000004.1"/>
</dbReference>
<evidence type="ECO:0000256" key="1">
    <source>
        <dbReference type="SAM" id="Phobius"/>
    </source>
</evidence>
<proteinExistence type="predicted"/>
<feature type="transmembrane region" description="Helical" evidence="1">
    <location>
        <begin position="175"/>
        <end position="192"/>
    </location>
</feature>
<feature type="transmembrane region" description="Helical" evidence="1">
    <location>
        <begin position="117"/>
        <end position="136"/>
    </location>
</feature>
<keyword evidence="3" id="KW-1185">Reference proteome</keyword>